<keyword evidence="1" id="KW-0812">Transmembrane</keyword>
<dbReference type="EMBL" id="JBHTKJ010000012">
    <property type="protein sequence ID" value="MFD1037838.1"/>
    <property type="molecule type" value="Genomic_DNA"/>
</dbReference>
<evidence type="ECO:0000313" key="2">
    <source>
        <dbReference type="EMBL" id="MFD1037838.1"/>
    </source>
</evidence>
<evidence type="ECO:0000256" key="1">
    <source>
        <dbReference type="SAM" id="Phobius"/>
    </source>
</evidence>
<feature type="transmembrane region" description="Helical" evidence="1">
    <location>
        <begin position="49"/>
        <end position="67"/>
    </location>
</feature>
<dbReference type="Proteomes" id="UP001597040">
    <property type="component" value="Unassembled WGS sequence"/>
</dbReference>
<sequence length="68" mass="7936">MSSKHLYHKACDYYGREVKIVDYYGKHHRGVIRDVTPRGIYLDTGQSGFFIPFFVIVSLVLLSSLFFF</sequence>
<keyword evidence="1" id="KW-1133">Transmembrane helix</keyword>
<protein>
    <submittedName>
        <fullName evidence="2">Uncharacterized protein</fullName>
    </submittedName>
</protein>
<evidence type="ECO:0000313" key="3">
    <source>
        <dbReference type="Proteomes" id="UP001597040"/>
    </source>
</evidence>
<comment type="caution">
    <text evidence="2">The sequence shown here is derived from an EMBL/GenBank/DDBJ whole genome shotgun (WGS) entry which is preliminary data.</text>
</comment>
<reference evidence="3" key="1">
    <citation type="journal article" date="2019" name="Int. J. Syst. Evol. Microbiol.">
        <title>The Global Catalogue of Microorganisms (GCM) 10K type strain sequencing project: providing services to taxonomists for standard genome sequencing and annotation.</title>
        <authorList>
            <consortium name="The Broad Institute Genomics Platform"/>
            <consortium name="The Broad Institute Genome Sequencing Center for Infectious Disease"/>
            <person name="Wu L."/>
            <person name="Ma J."/>
        </authorList>
    </citation>
    <scope>NUCLEOTIDE SEQUENCE [LARGE SCALE GENOMIC DNA]</scope>
    <source>
        <strain evidence="3">CCUG 56754</strain>
    </source>
</reference>
<dbReference type="RefSeq" id="WP_390360271.1">
    <property type="nucleotide sequence ID" value="NZ_JBHTKJ010000012.1"/>
</dbReference>
<name>A0ABW3LHG3_9BACI</name>
<gene>
    <name evidence="2" type="ORF">ACFQ3N_05365</name>
</gene>
<organism evidence="2 3">
    <name type="scientific">Virgibacillus byunsanensis</name>
    <dbReference type="NCBI Taxonomy" id="570945"/>
    <lineage>
        <taxon>Bacteria</taxon>
        <taxon>Bacillati</taxon>
        <taxon>Bacillota</taxon>
        <taxon>Bacilli</taxon>
        <taxon>Bacillales</taxon>
        <taxon>Bacillaceae</taxon>
        <taxon>Virgibacillus</taxon>
    </lineage>
</organism>
<keyword evidence="1" id="KW-0472">Membrane</keyword>
<accession>A0ABW3LHG3</accession>
<keyword evidence="3" id="KW-1185">Reference proteome</keyword>
<proteinExistence type="predicted"/>